<comment type="cofactor">
    <cofactor evidence="1">
        <name>Mg(2+)</name>
        <dbReference type="ChEBI" id="CHEBI:18420"/>
    </cofactor>
    <text evidence="1">Binds 1 Mg(2+) ion per subunit.</text>
</comment>
<dbReference type="HAMAP" id="MF_01375">
    <property type="entry name" value="PhnX"/>
    <property type="match status" value="1"/>
</dbReference>
<dbReference type="InterPro" id="IPR023198">
    <property type="entry name" value="PGP-like_dom2"/>
</dbReference>
<gene>
    <name evidence="1 2" type="primary">phnX</name>
    <name evidence="2" type="ORF">ACFQ33_14155</name>
</gene>
<dbReference type="Gene3D" id="3.40.50.1000">
    <property type="entry name" value="HAD superfamily/HAD-like"/>
    <property type="match status" value="1"/>
</dbReference>
<feature type="active site" description="Nucleophile" evidence="1">
    <location>
        <position position="10"/>
    </location>
</feature>
<organism evidence="2 3">
    <name type="scientific">Mycoplana ramosa</name>
    <name type="common">Mycoplana bullata</name>
    <dbReference type="NCBI Taxonomy" id="40837"/>
    <lineage>
        <taxon>Bacteria</taxon>
        <taxon>Pseudomonadati</taxon>
        <taxon>Pseudomonadota</taxon>
        <taxon>Alphaproteobacteria</taxon>
        <taxon>Hyphomicrobiales</taxon>
        <taxon>Rhizobiaceae</taxon>
        <taxon>Mycoplana</taxon>
    </lineage>
</organism>
<dbReference type="SUPFAM" id="SSF56784">
    <property type="entry name" value="HAD-like"/>
    <property type="match status" value="1"/>
</dbReference>
<comment type="catalytic activity">
    <reaction evidence="1">
        <text>phosphonoacetaldehyde + H2O = acetaldehyde + phosphate + H(+)</text>
        <dbReference type="Rhea" id="RHEA:18905"/>
        <dbReference type="ChEBI" id="CHEBI:15343"/>
        <dbReference type="ChEBI" id="CHEBI:15377"/>
        <dbReference type="ChEBI" id="CHEBI:15378"/>
        <dbReference type="ChEBI" id="CHEBI:43474"/>
        <dbReference type="ChEBI" id="CHEBI:58383"/>
        <dbReference type="EC" id="3.11.1.1"/>
    </reaction>
</comment>
<dbReference type="PANTHER" id="PTHR43434:SF19">
    <property type="entry name" value="PHOSPHONOACETALDEHYDE HYDROLASE"/>
    <property type="match status" value="1"/>
</dbReference>
<dbReference type="InterPro" id="IPR036412">
    <property type="entry name" value="HAD-like_sf"/>
</dbReference>
<keyword evidence="1" id="KW-0460">Magnesium</keyword>
<feature type="binding site" evidence="1">
    <location>
        <position position="184"/>
    </location>
    <ligand>
        <name>Mg(2+)</name>
        <dbReference type="ChEBI" id="CHEBI:18420"/>
    </ligand>
</feature>
<keyword evidence="1" id="KW-0704">Schiff base</keyword>
<comment type="caution">
    <text evidence="2">The sequence shown here is derived from an EMBL/GenBank/DDBJ whole genome shotgun (WGS) entry which is preliminary data.</text>
</comment>
<feature type="active site" description="Schiff-base intermediate with substrate" evidence="1">
    <location>
        <position position="51"/>
    </location>
</feature>
<evidence type="ECO:0000313" key="2">
    <source>
        <dbReference type="EMBL" id="MFD1329033.1"/>
    </source>
</evidence>
<dbReference type="GO" id="GO:0050194">
    <property type="term" value="F:phosphonoacetaldehyde hydrolase activity"/>
    <property type="evidence" value="ECO:0007669"/>
    <property type="project" value="UniProtKB-EC"/>
</dbReference>
<protein>
    <recommendedName>
        <fullName evidence="1">Phosphonoacetaldehyde hydrolase</fullName>
        <shortName evidence="1">Phosphonatase</shortName>
        <ecNumber evidence="1">3.11.1.1</ecNumber>
    </recommendedName>
    <alternativeName>
        <fullName evidence="1">Phosphonoacetaldehyde phosphonohydrolase</fullName>
    </alternativeName>
</protein>
<name>A0ABW3YYM8_MYCRA</name>
<dbReference type="NCBIfam" id="TIGR01422">
    <property type="entry name" value="phosphonatase"/>
    <property type="match status" value="1"/>
</dbReference>
<dbReference type="EMBL" id="JBHTNF010000008">
    <property type="protein sequence ID" value="MFD1329033.1"/>
    <property type="molecule type" value="Genomic_DNA"/>
</dbReference>
<dbReference type="Pfam" id="PF00702">
    <property type="entry name" value="Hydrolase"/>
    <property type="match status" value="1"/>
</dbReference>
<dbReference type="PANTHER" id="PTHR43434">
    <property type="entry name" value="PHOSPHOGLYCOLATE PHOSPHATASE"/>
    <property type="match status" value="1"/>
</dbReference>
<dbReference type="Gene3D" id="1.10.150.240">
    <property type="entry name" value="Putative phosphatase, domain 2"/>
    <property type="match status" value="1"/>
</dbReference>
<dbReference type="EC" id="3.11.1.1" evidence="1"/>
<dbReference type="InterPro" id="IPR006323">
    <property type="entry name" value="Phosphonoacetald_hydro"/>
</dbReference>
<dbReference type="InterPro" id="IPR023214">
    <property type="entry name" value="HAD_sf"/>
</dbReference>
<feature type="binding site" evidence="1">
    <location>
        <position position="12"/>
    </location>
    <ligand>
        <name>Mg(2+)</name>
        <dbReference type="ChEBI" id="CHEBI:18420"/>
    </ligand>
</feature>
<dbReference type="Proteomes" id="UP001597173">
    <property type="component" value="Unassembled WGS sequence"/>
</dbReference>
<feature type="binding site" evidence="1">
    <location>
        <position position="10"/>
    </location>
    <ligand>
        <name>Mg(2+)</name>
        <dbReference type="ChEBI" id="CHEBI:18420"/>
    </ligand>
</feature>
<dbReference type="SFLD" id="SFLDS00003">
    <property type="entry name" value="Haloacid_Dehalogenase"/>
    <property type="match status" value="1"/>
</dbReference>
<keyword evidence="1" id="KW-0479">Metal-binding</keyword>
<accession>A0ABW3YYM8</accession>
<keyword evidence="1 2" id="KW-0378">Hydrolase</keyword>
<dbReference type="RefSeq" id="WP_374836027.1">
    <property type="nucleotide sequence ID" value="NZ_JBHEEW010000002.1"/>
</dbReference>
<comment type="similarity">
    <text evidence="1">Belongs to the HAD-like hydrolase superfamily. PhnX family.</text>
</comment>
<evidence type="ECO:0000256" key="1">
    <source>
        <dbReference type="HAMAP-Rule" id="MF_01375"/>
    </source>
</evidence>
<proteinExistence type="inferred from homology"/>
<sequence>MTHIEAVIFDWAGTLVDFGSRAPMGAFVEAFARFDVAITLDEARGPMGRAKRDHIAAIFALPRVSAAWLAAQKSLPDDRAIDAIYEVFLPLNIETAARHADIIPGADAVLRGLRAEGVKIGSTTGYIREIMERVLPAAGLQGVETDVLFCSDELSAGRPSAAGMFRNYVALGTTAAHLCVKVDDTPVGIEEGRNGGAWAVGLTLSGNETGLSRQELAALSEEERAAARFAAAEKLRAAGAHYTIDSVADLPAVLADIDHRIAAGDRP</sequence>
<dbReference type="InterPro" id="IPR050155">
    <property type="entry name" value="HAD-like_hydrolase_sf"/>
</dbReference>
<dbReference type="SFLD" id="SFLDG01129">
    <property type="entry name" value="C1.5:_HAD__Beta-PGM__Phosphata"/>
    <property type="match status" value="1"/>
</dbReference>
<evidence type="ECO:0000313" key="3">
    <source>
        <dbReference type="Proteomes" id="UP001597173"/>
    </source>
</evidence>
<comment type="function">
    <text evidence="1">Involved in phosphonate degradation.</text>
</comment>
<comment type="subunit">
    <text evidence="1">Homodimer.</text>
</comment>
<keyword evidence="3" id="KW-1185">Reference proteome</keyword>
<reference evidence="3" key="1">
    <citation type="journal article" date="2019" name="Int. J. Syst. Evol. Microbiol.">
        <title>The Global Catalogue of Microorganisms (GCM) 10K type strain sequencing project: providing services to taxonomists for standard genome sequencing and annotation.</title>
        <authorList>
            <consortium name="The Broad Institute Genomics Platform"/>
            <consortium name="The Broad Institute Genome Sequencing Center for Infectious Disease"/>
            <person name="Wu L."/>
            <person name="Ma J."/>
        </authorList>
    </citation>
    <scope>NUCLEOTIDE SEQUENCE [LARGE SCALE GENOMIC DNA]</scope>
    <source>
        <strain evidence="3">CCUG 55609</strain>
    </source>
</reference>